<reference evidence="10" key="2">
    <citation type="submission" date="2023-11" db="UniProtKB">
        <authorList>
            <consortium name="WormBaseParasite"/>
        </authorList>
    </citation>
    <scope>IDENTIFICATION</scope>
</reference>
<dbReference type="InterPro" id="IPR006593">
    <property type="entry name" value="Cyt_b561/ferric_Rdtase_TM"/>
</dbReference>
<feature type="transmembrane region" description="Helical" evidence="7">
    <location>
        <begin position="44"/>
        <end position="66"/>
    </location>
</feature>
<keyword evidence="6 7" id="KW-0472">Membrane</keyword>
<dbReference type="Pfam" id="PF03188">
    <property type="entry name" value="Cytochrom_B561"/>
    <property type="match status" value="1"/>
</dbReference>
<comment type="subcellular location">
    <subcellularLocation>
        <location evidence="1">Membrane</location>
    </subcellularLocation>
</comment>
<evidence type="ECO:0000313" key="9">
    <source>
        <dbReference type="Proteomes" id="UP000050795"/>
    </source>
</evidence>
<evidence type="ECO:0000256" key="2">
    <source>
        <dbReference type="ARBA" id="ARBA00022448"/>
    </source>
</evidence>
<reference evidence="9" key="1">
    <citation type="submission" date="2022-06" db="EMBL/GenBank/DDBJ databases">
        <authorList>
            <person name="Berger JAMES D."/>
            <person name="Berger JAMES D."/>
        </authorList>
    </citation>
    <scope>NUCLEOTIDE SEQUENCE [LARGE SCALE GENOMIC DNA]</scope>
</reference>
<feature type="transmembrane region" description="Helical" evidence="7">
    <location>
        <begin position="108"/>
        <end position="131"/>
    </location>
</feature>
<evidence type="ECO:0000256" key="6">
    <source>
        <dbReference type="ARBA" id="ARBA00023136"/>
    </source>
</evidence>
<keyword evidence="2" id="KW-0813">Transport</keyword>
<evidence type="ECO:0000313" key="10">
    <source>
        <dbReference type="WBParaSite" id="TREG1_10860.1"/>
    </source>
</evidence>
<proteinExistence type="predicted"/>
<dbReference type="SMART" id="SM00665">
    <property type="entry name" value="B561"/>
    <property type="match status" value="1"/>
</dbReference>
<keyword evidence="5 7" id="KW-1133">Transmembrane helix</keyword>
<dbReference type="WBParaSite" id="TREG1_10860.1">
    <property type="protein sequence ID" value="TREG1_10860.1"/>
    <property type="gene ID" value="TREG1_10860"/>
</dbReference>
<dbReference type="Gene3D" id="1.20.120.1770">
    <property type="match status" value="1"/>
</dbReference>
<feature type="transmembrane region" description="Helical" evidence="7">
    <location>
        <begin position="143"/>
        <end position="165"/>
    </location>
</feature>
<feature type="transmembrane region" description="Helical" evidence="7">
    <location>
        <begin position="236"/>
        <end position="258"/>
    </location>
</feature>
<dbReference type="PROSITE" id="PS50939">
    <property type="entry name" value="CYTOCHROME_B561"/>
    <property type="match status" value="1"/>
</dbReference>
<keyword evidence="3 7" id="KW-0812">Transmembrane</keyword>
<sequence>MILAWGFCNPNAIIISRHFKKGWPGRTINNLAYWFQFHVILQSFTLSFVLLALMIIVVHVMGYSMLSELPLSAHPPCGFTVIALTFSNPIVAWFLCTSTGRPRAFAKYIHQVAGILSQMLAIPTIMIGFQMPSLGVRFCSSHIYSSIFIISVIINVIIEVILEVIGYKIRRNARIVQSVLSAEADEADKLLARIAEDPKHDVMYLEGHSSEYTSLKNLRNIPREITQNHNLWIVKYFLLAVHLAITFSLIFVLVVLFAS</sequence>
<feature type="domain" description="Cytochrome b561" evidence="8">
    <location>
        <begin position="1"/>
        <end position="169"/>
    </location>
</feature>
<dbReference type="AlphaFoldDB" id="A0AA85ITG3"/>
<keyword evidence="4" id="KW-0249">Electron transport</keyword>
<evidence type="ECO:0000256" key="5">
    <source>
        <dbReference type="ARBA" id="ARBA00022989"/>
    </source>
</evidence>
<evidence type="ECO:0000256" key="3">
    <source>
        <dbReference type="ARBA" id="ARBA00022692"/>
    </source>
</evidence>
<name>A0AA85ITG3_TRIRE</name>
<dbReference type="GO" id="GO:0016020">
    <property type="term" value="C:membrane"/>
    <property type="evidence" value="ECO:0007669"/>
    <property type="project" value="UniProtKB-SubCell"/>
</dbReference>
<dbReference type="Proteomes" id="UP000050795">
    <property type="component" value="Unassembled WGS sequence"/>
</dbReference>
<evidence type="ECO:0000256" key="1">
    <source>
        <dbReference type="ARBA" id="ARBA00004370"/>
    </source>
</evidence>
<organism evidence="9 10">
    <name type="scientific">Trichobilharzia regenti</name>
    <name type="common">Nasal bird schistosome</name>
    <dbReference type="NCBI Taxonomy" id="157069"/>
    <lineage>
        <taxon>Eukaryota</taxon>
        <taxon>Metazoa</taxon>
        <taxon>Spiralia</taxon>
        <taxon>Lophotrochozoa</taxon>
        <taxon>Platyhelminthes</taxon>
        <taxon>Trematoda</taxon>
        <taxon>Digenea</taxon>
        <taxon>Strigeidida</taxon>
        <taxon>Schistosomatoidea</taxon>
        <taxon>Schistosomatidae</taxon>
        <taxon>Trichobilharzia</taxon>
    </lineage>
</organism>
<evidence type="ECO:0000256" key="7">
    <source>
        <dbReference type="SAM" id="Phobius"/>
    </source>
</evidence>
<feature type="transmembrane region" description="Helical" evidence="7">
    <location>
        <begin position="78"/>
        <end position="96"/>
    </location>
</feature>
<evidence type="ECO:0000259" key="8">
    <source>
        <dbReference type="PROSITE" id="PS50939"/>
    </source>
</evidence>
<evidence type="ECO:0000256" key="4">
    <source>
        <dbReference type="ARBA" id="ARBA00022982"/>
    </source>
</evidence>
<keyword evidence="9" id="KW-1185">Reference proteome</keyword>
<accession>A0AA85ITG3</accession>
<dbReference type="CDD" id="cd08760">
    <property type="entry name" value="Cyt_b561_FRRS1_like"/>
    <property type="match status" value="1"/>
</dbReference>
<protein>
    <recommendedName>
        <fullName evidence="8">Cytochrome b561 domain-containing protein</fullName>
    </recommendedName>
</protein>